<keyword evidence="3" id="KW-1185">Reference proteome</keyword>
<name>A0ABU6UD83_9FABA</name>
<reference evidence="2 3" key="1">
    <citation type="journal article" date="2023" name="Plants (Basel)">
        <title>Bridging the Gap: Combining Genomics and Transcriptomics Approaches to Understand Stylosanthes scabra, an Orphan Legume from the Brazilian Caatinga.</title>
        <authorList>
            <person name="Ferreira-Neto J.R.C."/>
            <person name="da Silva M.D."/>
            <person name="Binneck E."/>
            <person name="de Melo N.F."/>
            <person name="da Silva R.H."/>
            <person name="de Melo A.L.T.M."/>
            <person name="Pandolfi V."/>
            <person name="Bustamante F.O."/>
            <person name="Brasileiro-Vidal A.C."/>
            <person name="Benko-Iseppon A.M."/>
        </authorList>
    </citation>
    <scope>NUCLEOTIDE SEQUENCE [LARGE SCALE GENOMIC DNA]</scope>
    <source>
        <tissue evidence="2">Leaves</tissue>
    </source>
</reference>
<evidence type="ECO:0000313" key="2">
    <source>
        <dbReference type="EMBL" id="MED6159226.1"/>
    </source>
</evidence>
<accession>A0ABU6UD83</accession>
<dbReference type="EMBL" id="JASCZI010121046">
    <property type="protein sequence ID" value="MED6159226.1"/>
    <property type="molecule type" value="Genomic_DNA"/>
</dbReference>
<feature type="region of interest" description="Disordered" evidence="1">
    <location>
        <begin position="71"/>
        <end position="93"/>
    </location>
</feature>
<comment type="caution">
    <text evidence="2">The sequence shown here is derived from an EMBL/GenBank/DDBJ whole genome shotgun (WGS) entry which is preliminary data.</text>
</comment>
<evidence type="ECO:0000313" key="3">
    <source>
        <dbReference type="Proteomes" id="UP001341840"/>
    </source>
</evidence>
<protein>
    <submittedName>
        <fullName evidence="2">Uncharacterized protein</fullName>
    </submittedName>
</protein>
<proteinExistence type="predicted"/>
<dbReference type="Proteomes" id="UP001341840">
    <property type="component" value="Unassembled WGS sequence"/>
</dbReference>
<gene>
    <name evidence="2" type="ORF">PIB30_040342</name>
</gene>
<sequence>MEGVADASIHGRFHVATEKTVFKGHIATSYEKGQSSATSPTVNSSLTGATIGSVGKDVKTFIDILTIRLRRGRQSGAASRSHDDICPTPSDSGAQLLAAPLDDFGLI</sequence>
<organism evidence="2 3">
    <name type="scientific">Stylosanthes scabra</name>
    <dbReference type="NCBI Taxonomy" id="79078"/>
    <lineage>
        <taxon>Eukaryota</taxon>
        <taxon>Viridiplantae</taxon>
        <taxon>Streptophyta</taxon>
        <taxon>Embryophyta</taxon>
        <taxon>Tracheophyta</taxon>
        <taxon>Spermatophyta</taxon>
        <taxon>Magnoliopsida</taxon>
        <taxon>eudicotyledons</taxon>
        <taxon>Gunneridae</taxon>
        <taxon>Pentapetalae</taxon>
        <taxon>rosids</taxon>
        <taxon>fabids</taxon>
        <taxon>Fabales</taxon>
        <taxon>Fabaceae</taxon>
        <taxon>Papilionoideae</taxon>
        <taxon>50 kb inversion clade</taxon>
        <taxon>dalbergioids sensu lato</taxon>
        <taxon>Dalbergieae</taxon>
        <taxon>Pterocarpus clade</taxon>
        <taxon>Stylosanthes</taxon>
    </lineage>
</organism>
<evidence type="ECO:0000256" key="1">
    <source>
        <dbReference type="SAM" id="MobiDB-lite"/>
    </source>
</evidence>